<organism evidence="3 4">
    <name type="scientific">Xyrichtys novacula</name>
    <name type="common">Pearly razorfish</name>
    <name type="synonym">Hemipteronotus novacula</name>
    <dbReference type="NCBI Taxonomy" id="13765"/>
    <lineage>
        <taxon>Eukaryota</taxon>
        <taxon>Metazoa</taxon>
        <taxon>Chordata</taxon>
        <taxon>Craniata</taxon>
        <taxon>Vertebrata</taxon>
        <taxon>Euteleostomi</taxon>
        <taxon>Actinopterygii</taxon>
        <taxon>Neopterygii</taxon>
        <taxon>Teleostei</taxon>
        <taxon>Neoteleostei</taxon>
        <taxon>Acanthomorphata</taxon>
        <taxon>Eupercaria</taxon>
        <taxon>Labriformes</taxon>
        <taxon>Labridae</taxon>
        <taxon>Xyrichtys</taxon>
    </lineage>
</organism>
<gene>
    <name evidence="3" type="ORF">XNOV1_A026417</name>
</gene>
<feature type="compositionally biased region" description="Acidic residues" evidence="1">
    <location>
        <begin position="98"/>
        <end position="110"/>
    </location>
</feature>
<dbReference type="InterPro" id="IPR007110">
    <property type="entry name" value="Ig-like_dom"/>
</dbReference>
<dbReference type="Pfam" id="PF07654">
    <property type="entry name" value="C1-set"/>
    <property type="match status" value="1"/>
</dbReference>
<protein>
    <submittedName>
        <fullName evidence="3">Uncharacterized protein LOC119028924 isoform X2</fullName>
    </submittedName>
</protein>
<dbReference type="Gene3D" id="2.60.40.10">
    <property type="entry name" value="Immunoglobulins"/>
    <property type="match status" value="1"/>
</dbReference>
<dbReference type="InterPro" id="IPR013783">
    <property type="entry name" value="Ig-like_fold"/>
</dbReference>
<feature type="domain" description="Ig-like" evidence="2">
    <location>
        <begin position="184"/>
        <end position="266"/>
    </location>
</feature>
<dbReference type="InterPro" id="IPR036179">
    <property type="entry name" value="Ig-like_dom_sf"/>
</dbReference>
<dbReference type="InterPro" id="IPR003597">
    <property type="entry name" value="Ig_C1-set"/>
</dbReference>
<evidence type="ECO:0000256" key="1">
    <source>
        <dbReference type="SAM" id="MobiDB-lite"/>
    </source>
</evidence>
<accession>A0AAV1FES2</accession>
<proteinExistence type="predicted"/>
<dbReference type="Proteomes" id="UP001178508">
    <property type="component" value="Chromosome 7"/>
</dbReference>
<dbReference type="AlphaFoldDB" id="A0AAV1FES2"/>
<evidence type="ECO:0000313" key="3">
    <source>
        <dbReference type="EMBL" id="CAJ1059568.1"/>
    </source>
</evidence>
<dbReference type="PROSITE" id="PS50835">
    <property type="entry name" value="IG_LIKE"/>
    <property type="match status" value="1"/>
</dbReference>
<feature type="region of interest" description="Disordered" evidence="1">
    <location>
        <begin position="86"/>
        <end position="115"/>
    </location>
</feature>
<dbReference type="SMART" id="SM00407">
    <property type="entry name" value="IGc1"/>
    <property type="match status" value="1"/>
</dbReference>
<reference evidence="3" key="1">
    <citation type="submission" date="2023-08" db="EMBL/GenBank/DDBJ databases">
        <authorList>
            <person name="Alioto T."/>
            <person name="Alioto T."/>
            <person name="Gomez Garrido J."/>
        </authorList>
    </citation>
    <scope>NUCLEOTIDE SEQUENCE</scope>
</reference>
<feature type="region of interest" description="Disordered" evidence="1">
    <location>
        <begin position="1"/>
        <end position="29"/>
    </location>
</feature>
<keyword evidence="4" id="KW-1185">Reference proteome</keyword>
<dbReference type="SUPFAM" id="SSF48726">
    <property type="entry name" value="Immunoglobulin"/>
    <property type="match status" value="1"/>
</dbReference>
<name>A0AAV1FES2_XYRNO</name>
<dbReference type="EMBL" id="OY660870">
    <property type="protein sequence ID" value="CAJ1059568.1"/>
    <property type="molecule type" value="Genomic_DNA"/>
</dbReference>
<sequence>MQIRPVVQQSPIRGGGTTPEGSTGVSADPVRAERIGFEVKTLRWLSESRRTMKSELICVMVVCVCVCRITNNRDLQDSQRTETCRIHREQRPAGLTDGEAESADTEGEAEPMERKDSRMRTLLTLLLLLLLCGSVRSLPRGQPASFSVLFSEGTLLLVDEGEEAADHDEEGPSQRQNTRTCSAPSIQLLSSLAPPHDPGSPHLLVCLITGLLSPQQDVLWWVNDTLVMSSESQVSWVMSEEGGAHSATSVLEVSAAEWRSRSSYWCGTIQGTQVYRERLC</sequence>
<dbReference type="CDD" id="cd00098">
    <property type="entry name" value="IgC1"/>
    <property type="match status" value="1"/>
</dbReference>
<evidence type="ECO:0000313" key="4">
    <source>
        <dbReference type="Proteomes" id="UP001178508"/>
    </source>
</evidence>
<evidence type="ECO:0000259" key="2">
    <source>
        <dbReference type="PROSITE" id="PS50835"/>
    </source>
</evidence>